<reference evidence="1" key="2">
    <citation type="journal article" date="2021" name="PeerJ">
        <title>Extensive microbial diversity within the chicken gut microbiome revealed by metagenomics and culture.</title>
        <authorList>
            <person name="Gilroy R."/>
            <person name="Ravi A."/>
            <person name="Getino M."/>
            <person name="Pursley I."/>
            <person name="Horton D.L."/>
            <person name="Alikhan N.F."/>
            <person name="Baker D."/>
            <person name="Gharbi K."/>
            <person name="Hall N."/>
            <person name="Watson M."/>
            <person name="Adriaenssens E.M."/>
            <person name="Foster-Nyarko E."/>
            <person name="Jarju S."/>
            <person name="Secka A."/>
            <person name="Antonio M."/>
            <person name="Oren A."/>
            <person name="Chaudhuri R.R."/>
            <person name="La Ragione R."/>
            <person name="Hildebrand F."/>
            <person name="Pallen M.J."/>
        </authorList>
    </citation>
    <scope>NUCLEOTIDE SEQUENCE</scope>
    <source>
        <strain evidence="1">CHK176-6737</strain>
    </source>
</reference>
<evidence type="ECO:0000313" key="2">
    <source>
        <dbReference type="Proteomes" id="UP000824125"/>
    </source>
</evidence>
<proteinExistence type="predicted"/>
<accession>A0A9D1MSW9</accession>
<gene>
    <name evidence="1" type="ORF">IAD23_00200</name>
</gene>
<sequence length="717" mass="81680">MYWVLDGSAYPAGIKETQNSFVFSNGLVRREIEKTTSKTISFENLQNGVQLIDTPFADFEISVNGKKHSACVYKLVHAEEAPCTERVAFHKTDTMTADGVYPPPGKALLLHYAADGLPAVVVRYEIYDSMPVMMKCLTVQNSGKETITVDNIAVDVMKITNNRDTLFVDSDYDSTTDFLGLDLEKYAKHYARYHYDTLEVAPLQRMNVKLAPAETLDSIVSFELLFGAQYYEQRLIEVKEMYRRIAPWCTDNVSFFHLISNSPRTIRKVVDQCYELGIEMIIQSFGSGVNMESGNERYLARIKKAYDYGHSKGIRMGAYTLAYVKNYRPVRGDEALNHDGSHICRCLATDWSKQYMKNVLRFIDRTGADAVEIDGPYGMLMCSGGKTHNHDDFTDSQYKQWKASVVDWYREIKKRGVYINAPDWHYLNGTNRSGVGYEEIAFSERRCEQLVTSRIYYYKGTFSKNPSQGWGFLPLNVYHGGGKDAQFFPTAQNAFEFDWAMAQIVASGVWPTIRGRKAYDSEKGKQIFAKWTSLYKKYRKVLNGITVHFMPPRIDTSNPSRTTCMDAIMNQLPYGDVRGFIMFFNQTDRALTQEVTLPVYYTGLSDLDMPPAPFENTKNSDVQYPLYGEEIAPLVIRARDGSARTYITDEKVRDKPIPPVAQGVPTQKTVVISENDQKPATYTIDSNANVHMQLTIPAMSYKWYVLRAPEKENENHA</sequence>
<dbReference type="AlphaFoldDB" id="A0A9D1MSW9"/>
<dbReference type="EMBL" id="DVNM01000002">
    <property type="protein sequence ID" value="HIU68362.1"/>
    <property type="molecule type" value="Genomic_DNA"/>
</dbReference>
<organism evidence="1 2">
    <name type="scientific">Candidatus Scybalenecus merdavium</name>
    <dbReference type="NCBI Taxonomy" id="2840939"/>
    <lineage>
        <taxon>Bacteria</taxon>
        <taxon>Bacillati</taxon>
        <taxon>Bacillota</taxon>
        <taxon>Clostridia</taxon>
        <taxon>Eubacteriales</taxon>
        <taxon>Oscillospiraceae</taxon>
        <taxon>Oscillospiraceae incertae sedis</taxon>
        <taxon>Candidatus Scybalenecus</taxon>
    </lineage>
</organism>
<name>A0A9D1MSW9_9FIRM</name>
<evidence type="ECO:0008006" key="3">
    <source>
        <dbReference type="Google" id="ProtNLM"/>
    </source>
</evidence>
<evidence type="ECO:0000313" key="1">
    <source>
        <dbReference type="EMBL" id="HIU68362.1"/>
    </source>
</evidence>
<reference evidence="1" key="1">
    <citation type="submission" date="2020-10" db="EMBL/GenBank/DDBJ databases">
        <authorList>
            <person name="Gilroy R."/>
        </authorList>
    </citation>
    <scope>NUCLEOTIDE SEQUENCE</scope>
    <source>
        <strain evidence="1">CHK176-6737</strain>
    </source>
</reference>
<dbReference type="Proteomes" id="UP000824125">
    <property type="component" value="Unassembled WGS sequence"/>
</dbReference>
<protein>
    <recommendedName>
        <fullName evidence="3">Alpha-galactosidase</fullName>
    </recommendedName>
</protein>
<comment type="caution">
    <text evidence="1">The sequence shown here is derived from an EMBL/GenBank/DDBJ whole genome shotgun (WGS) entry which is preliminary data.</text>
</comment>